<dbReference type="PANTHER" id="PTHR33908:SF11">
    <property type="entry name" value="MEMBRANE PROTEIN"/>
    <property type="match status" value="1"/>
</dbReference>
<feature type="transmembrane region" description="Helical" evidence="8">
    <location>
        <begin position="148"/>
        <end position="169"/>
    </location>
</feature>
<keyword evidence="4" id="KW-0808">Transferase</keyword>
<evidence type="ECO:0000256" key="4">
    <source>
        <dbReference type="ARBA" id="ARBA00022679"/>
    </source>
</evidence>
<feature type="transmembrane region" description="Helical" evidence="8">
    <location>
        <begin position="21"/>
        <end position="38"/>
    </location>
</feature>
<name>A0A7C1JKP3_9CHLR</name>
<comment type="caution">
    <text evidence="9">The sequence shown here is derived from an EMBL/GenBank/DDBJ whole genome shotgun (WGS) entry which is preliminary data.</text>
</comment>
<accession>A0A7C1JKP3</accession>
<dbReference type="GO" id="GO:0005886">
    <property type="term" value="C:plasma membrane"/>
    <property type="evidence" value="ECO:0007669"/>
    <property type="project" value="UniProtKB-SubCell"/>
</dbReference>
<evidence type="ECO:0000256" key="6">
    <source>
        <dbReference type="ARBA" id="ARBA00022989"/>
    </source>
</evidence>
<keyword evidence="2" id="KW-1003">Cell membrane</keyword>
<comment type="subcellular location">
    <subcellularLocation>
        <location evidence="1">Cell membrane</location>
        <topology evidence="1">Multi-pass membrane protein</topology>
    </subcellularLocation>
</comment>
<feature type="transmembrane region" description="Helical" evidence="8">
    <location>
        <begin position="215"/>
        <end position="233"/>
    </location>
</feature>
<dbReference type="GO" id="GO:0009103">
    <property type="term" value="P:lipopolysaccharide biosynthetic process"/>
    <property type="evidence" value="ECO:0007669"/>
    <property type="project" value="UniProtKB-ARBA"/>
</dbReference>
<evidence type="ECO:0000313" key="9">
    <source>
        <dbReference type="EMBL" id="HDX33841.1"/>
    </source>
</evidence>
<dbReference type="InterPro" id="IPR050297">
    <property type="entry name" value="LipidA_mod_glycosyltrf_83"/>
</dbReference>
<feature type="transmembrane region" description="Helical" evidence="8">
    <location>
        <begin position="388"/>
        <end position="410"/>
    </location>
</feature>
<dbReference type="GO" id="GO:0016763">
    <property type="term" value="F:pentosyltransferase activity"/>
    <property type="evidence" value="ECO:0007669"/>
    <property type="project" value="TreeGrafter"/>
</dbReference>
<feature type="transmembrane region" description="Helical" evidence="8">
    <location>
        <begin position="91"/>
        <end position="112"/>
    </location>
</feature>
<gene>
    <name evidence="9" type="ORF">ENQ20_20515</name>
</gene>
<feature type="transmembrane region" description="Helical" evidence="8">
    <location>
        <begin position="190"/>
        <end position="209"/>
    </location>
</feature>
<evidence type="ECO:0000256" key="1">
    <source>
        <dbReference type="ARBA" id="ARBA00004651"/>
    </source>
</evidence>
<dbReference type="AlphaFoldDB" id="A0A7C1JKP3"/>
<keyword evidence="5 8" id="KW-0812">Transmembrane</keyword>
<reference evidence="9" key="1">
    <citation type="journal article" date="2020" name="mSystems">
        <title>Genome- and Community-Level Interaction Insights into Carbon Utilization and Element Cycling Functions of Hydrothermarchaeota in Hydrothermal Sediment.</title>
        <authorList>
            <person name="Zhou Z."/>
            <person name="Liu Y."/>
            <person name="Xu W."/>
            <person name="Pan J."/>
            <person name="Luo Z.H."/>
            <person name="Li M."/>
        </authorList>
    </citation>
    <scope>NUCLEOTIDE SEQUENCE [LARGE SCALE GENOMIC DNA]</scope>
    <source>
        <strain evidence="9">SpSt-289</strain>
    </source>
</reference>
<evidence type="ECO:0000256" key="8">
    <source>
        <dbReference type="SAM" id="Phobius"/>
    </source>
</evidence>
<keyword evidence="6 8" id="KW-1133">Transmembrane helix</keyword>
<feature type="transmembrane region" description="Helical" evidence="8">
    <location>
        <begin position="328"/>
        <end position="351"/>
    </location>
</feature>
<dbReference type="EMBL" id="DSMG01000207">
    <property type="protein sequence ID" value="HDX33841.1"/>
    <property type="molecule type" value="Genomic_DNA"/>
</dbReference>
<protein>
    <submittedName>
        <fullName evidence="9">Uncharacterized protein</fullName>
    </submittedName>
</protein>
<evidence type="ECO:0000256" key="3">
    <source>
        <dbReference type="ARBA" id="ARBA00022676"/>
    </source>
</evidence>
<proteinExistence type="predicted"/>
<sequence length="800" mass="87978">MGRLDPGVARRFTISERQLPSFFIAASLLLAAFLRFFQLDASSLWNDEGNSWAMLSRSFGEIAAAAAADIHPPGYYWLLKAWSLLAGGSAAAMRSLSAILGVLLVALIAAIALRSAQDDASWRWFPALATFLAAVNPFQIYYSQEARMYMLLTVEATGVFWALLWMMDAGERESRKPDRSDFPTSLPSRLAWPLLPQALFVVFGVAGLWTHYSFPIVLAAAGASFLVRWTIVLRRSHRPSPFAPLLRFLALNVLILLAFLPWLPTAVDRVLNWPKGGVAIGLLEGLALTLRTLLFGPLRTTPEPLWPWFALAGLLLLIGLAALRRRPFVSMAIGLWLLAPVAMMFGLGLFSDAFLKFLLAASPAWCLAAAAAPWLWKRAQGASPLLPTLLLLAVLGFGTGAAATTLPRYYHDPFARDNYQGIARYLKAVGDPRRDLVLLNAPGQQEVWRYYDPGLPVLALPAQRPPDPADVQARLEAATVEARRIFALFWATDEADPAQLVEGWLNANAFKTMESWQGNLRFVVYTLANDLVPIDFAPIRWENGMTLLGIEQGQPTPQHVSPGDAALIRLIWSTEHPLKRRYKVSVQLLDERNQVIAQHDGEPGGGTTPTDQWRPGQRILDNHGVAIPFGTPPGLYTLKATLYEADTGTRVPFFGDDMLSLGSVIVERAVQSPPTAVIPIQYRMEKMLGKVELVGYNAYRRGFAHAPQTPLRPGDAVTLIFYWRAPSPLPTDWPADLMMKLQLGESELSAPLAGGAYPTGAWTAGELVRSTMEIVYHGGDARPRLTVDGVSITLEALPVR</sequence>
<organism evidence="9">
    <name type="scientific">Caldilinea aerophila</name>
    <dbReference type="NCBI Taxonomy" id="133453"/>
    <lineage>
        <taxon>Bacteria</taxon>
        <taxon>Bacillati</taxon>
        <taxon>Chloroflexota</taxon>
        <taxon>Caldilineae</taxon>
        <taxon>Caldilineales</taxon>
        <taxon>Caldilineaceae</taxon>
        <taxon>Caldilinea</taxon>
    </lineage>
</organism>
<evidence type="ECO:0000256" key="7">
    <source>
        <dbReference type="ARBA" id="ARBA00023136"/>
    </source>
</evidence>
<keyword evidence="7 8" id="KW-0472">Membrane</keyword>
<feature type="transmembrane region" description="Helical" evidence="8">
    <location>
        <begin position="357"/>
        <end position="376"/>
    </location>
</feature>
<feature type="transmembrane region" description="Helical" evidence="8">
    <location>
        <begin position="305"/>
        <end position="323"/>
    </location>
</feature>
<feature type="transmembrane region" description="Helical" evidence="8">
    <location>
        <begin position="245"/>
        <end position="263"/>
    </location>
</feature>
<evidence type="ECO:0000256" key="2">
    <source>
        <dbReference type="ARBA" id="ARBA00022475"/>
    </source>
</evidence>
<keyword evidence="3" id="KW-0328">Glycosyltransferase</keyword>
<feature type="transmembrane region" description="Helical" evidence="8">
    <location>
        <begin position="124"/>
        <end position="142"/>
    </location>
</feature>
<evidence type="ECO:0000256" key="5">
    <source>
        <dbReference type="ARBA" id="ARBA00022692"/>
    </source>
</evidence>
<dbReference type="PANTHER" id="PTHR33908">
    <property type="entry name" value="MANNOSYLTRANSFERASE YKCB-RELATED"/>
    <property type="match status" value="1"/>
</dbReference>